<evidence type="ECO:0000256" key="8">
    <source>
        <dbReference type="SAM" id="SignalP"/>
    </source>
</evidence>
<feature type="domain" description="Peptidase M13 C-terminal" evidence="9">
    <location>
        <begin position="507"/>
        <end position="710"/>
    </location>
</feature>
<keyword evidence="5" id="KW-0378">Hydrolase</keyword>
<dbReference type="EMBL" id="AP019831">
    <property type="protein sequence ID" value="BBM45282.1"/>
    <property type="molecule type" value="Genomic_DNA"/>
</dbReference>
<dbReference type="InterPro" id="IPR024079">
    <property type="entry name" value="MetalloPept_cat_dom_sf"/>
</dbReference>
<dbReference type="CDD" id="cd08662">
    <property type="entry name" value="M13"/>
    <property type="match status" value="1"/>
</dbReference>
<dbReference type="Pfam" id="PF01431">
    <property type="entry name" value="Peptidase_M13"/>
    <property type="match status" value="1"/>
</dbReference>
<evidence type="ECO:0000256" key="3">
    <source>
        <dbReference type="ARBA" id="ARBA00022670"/>
    </source>
</evidence>
<dbReference type="SUPFAM" id="SSF55486">
    <property type="entry name" value="Metalloproteases ('zincins'), catalytic domain"/>
    <property type="match status" value="1"/>
</dbReference>
<organism evidence="11 12">
    <name type="scientific">Leptotrichia trevisanii</name>
    <dbReference type="NCBI Taxonomy" id="109328"/>
    <lineage>
        <taxon>Bacteria</taxon>
        <taxon>Fusobacteriati</taxon>
        <taxon>Fusobacteriota</taxon>
        <taxon>Fusobacteriia</taxon>
        <taxon>Fusobacteriales</taxon>
        <taxon>Leptotrichiaceae</taxon>
        <taxon>Leptotrichia</taxon>
    </lineage>
</organism>
<keyword evidence="3" id="KW-0645">Protease</keyword>
<dbReference type="Pfam" id="PF05649">
    <property type="entry name" value="Peptidase_M13_N"/>
    <property type="match status" value="1"/>
</dbReference>
<dbReference type="AlphaFoldDB" id="A0A510K0Z2"/>
<evidence type="ECO:0000256" key="6">
    <source>
        <dbReference type="ARBA" id="ARBA00022833"/>
    </source>
</evidence>
<keyword evidence="8" id="KW-0732">Signal</keyword>
<reference evidence="11 12" key="1">
    <citation type="submission" date="2019-07" db="EMBL/GenBank/DDBJ databases">
        <title>Complete Genome Sequence of Leptotrichia trevisanii Strain JMUB3870.</title>
        <authorList>
            <person name="Watanabe S."/>
            <person name="Cui L."/>
        </authorList>
    </citation>
    <scope>NUCLEOTIDE SEQUENCE [LARGE SCALE GENOMIC DNA]</scope>
    <source>
        <strain evidence="11 12">JMUB3870</strain>
    </source>
</reference>
<keyword evidence="4" id="KW-0479">Metal-binding</keyword>
<evidence type="ECO:0000259" key="9">
    <source>
        <dbReference type="Pfam" id="PF01431"/>
    </source>
</evidence>
<keyword evidence="6" id="KW-0862">Zinc</keyword>
<dbReference type="PANTHER" id="PTHR11733:SF167">
    <property type="entry name" value="FI17812P1-RELATED"/>
    <property type="match status" value="1"/>
</dbReference>
<name>A0A510K0Z2_9FUSO</name>
<dbReference type="Gene3D" id="3.40.390.10">
    <property type="entry name" value="Collagenase (Catalytic Domain)"/>
    <property type="match status" value="1"/>
</dbReference>
<keyword evidence="12" id="KW-1185">Reference proteome</keyword>
<evidence type="ECO:0000256" key="4">
    <source>
        <dbReference type="ARBA" id="ARBA00022723"/>
    </source>
</evidence>
<evidence type="ECO:0000259" key="10">
    <source>
        <dbReference type="Pfam" id="PF05649"/>
    </source>
</evidence>
<dbReference type="GO" id="GO:0005886">
    <property type="term" value="C:plasma membrane"/>
    <property type="evidence" value="ECO:0007669"/>
    <property type="project" value="TreeGrafter"/>
</dbReference>
<dbReference type="PROSITE" id="PS51885">
    <property type="entry name" value="NEPRILYSIN"/>
    <property type="match status" value="1"/>
</dbReference>
<feature type="signal peptide" evidence="8">
    <location>
        <begin position="1"/>
        <end position="19"/>
    </location>
</feature>
<dbReference type="OrthoDB" id="9775677at2"/>
<evidence type="ECO:0000256" key="5">
    <source>
        <dbReference type="ARBA" id="ARBA00022801"/>
    </source>
</evidence>
<dbReference type="Gene3D" id="1.10.1380.10">
    <property type="entry name" value="Neutral endopeptidase , domain2"/>
    <property type="match status" value="1"/>
</dbReference>
<dbReference type="GO" id="GO:0004222">
    <property type="term" value="F:metalloendopeptidase activity"/>
    <property type="evidence" value="ECO:0007669"/>
    <property type="project" value="InterPro"/>
</dbReference>
<dbReference type="InterPro" id="IPR008753">
    <property type="entry name" value="Peptidase_M13_N"/>
</dbReference>
<dbReference type="Proteomes" id="UP000422644">
    <property type="component" value="Chromosome"/>
</dbReference>
<dbReference type="InterPro" id="IPR000718">
    <property type="entry name" value="Peptidase_M13"/>
</dbReference>
<evidence type="ECO:0000256" key="2">
    <source>
        <dbReference type="ARBA" id="ARBA00007357"/>
    </source>
</evidence>
<evidence type="ECO:0000313" key="11">
    <source>
        <dbReference type="EMBL" id="BBM45282.1"/>
    </source>
</evidence>
<feature type="chain" id="PRO_5022170709" evidence="8">
    <location>
        <begin position="20"/>
        <end position="713"/>
    </location>
</feature>
<dbReference type="RefSeq" id="WP_026747412.1">
    <property type="nucleotide sequence ID" value="NZ_AP019831.1"/>
</dbReference>
<gene>
    <name evidence="11" type="ORF">JMUB3870_1401</name>
</gene>
<dbReference type="GO" id="GO:0046872">
    <property type="term" value="F:metal ion binding"/>
    <property type="evidence" value="ECO:0007669"/>
    <property type="project" value="UniProtKB-KW"/>
</dbReference>
<dbReference type="GO" id="GO:0016485">
    <property type="term" value="P:protein processing"/>
    <property type="evidence" value="ECO:0007669"/>
    <property type="project" value="TreeGrafter"/>
</dbReference>
<evidence type="ECO:0000256" key="1">
    <source>
        <dbReference type="ARBA" id="ARBA00001947"/>
    </source>
</evidence>
<dbReference type="PANTHER" id="PTHR11733">
    <property type="entry name" value="ZINC METALLOPROTEASE FAMILY M13 NEPRILYSIN-RELATED"/>
    <property type="match status" value="1"/>
</dbReference>
<dbReference type="PRINTS" id="PR00786">
    <property type="entry name" value="NEPRILYSIN"/>
</dbReference>
<evidence type="ECO:0000313" key="12">
    <source>
        <dbReference type="Proteomes" id="UP000422644"/>
    </source>
</evidence>
<evidence type="ECO:0000256" key="7">
    <source>
        <dbReference type="ARBA" id="ARBA00023049"/>
    </source>
</evidence>
<accession>A0A510K0Z2</accession>
<feature type="domain" description="Peptidase M13 N-terminal" evidence="10">
    <location>
        <begin position="81"/>
        <end position="454"/>
    </location>
</feature>
<proteinExistence type="inferred from homology"/>
<protein>
    <submittedName>
        <fullName evidence="11">Endothelin-converting enzyme 1</fullName>
    </submittedName>
</protein>
<dbReference type="InterPro" id="IPR018497">
    <property type="entry name" value="Peptidase_M13_C"/>
</dbReference>
<comment type="cofactor">
    <cofactor evidence="1">
        <name>Zn(2+)</name>
        <dbReference type="ChEBI" id="CHEBI:29105"/>
    </cofactor>
</comment>
<sequence>MKKLLTISLFLASINLIYAENENYEYGEFSARRTSQRETKPVQPAPKQIGFWDFYEKQQAKLLKDNDKKLFDELSTTTKAKDDFYDYVNENWTKKTQIPSTKPAWGSFYELNEKNQDFLRNLVKELKNKSSLTEDEKKVITLYDSYSDMKKRDEEGLTPIKKDLDRIDAIRNIEDLKKYNVEVTKTGGSEFYGWGVGTDLNNSKNNAIYLGSAGIGLSRDYYQKDTKENRAILEEYTKYVSDMLKYSGEEDTLERAKKIVAFEKQIANTLLTNEERHDVKKYNNPIKVSELGTLSKNVDLAQYLKELNIKTDKVIISELNYYKNLDNFVNDTNIDVIKDYMKYNLISSAAGILTDDMGKRSFEFFGKYLNGQKERETLEKRALNFTNGSLGEIIGKIYVQRNFSPEAKKNTQEMVGYIKKAMKNRIEKLDWMSAATKKKALEKLAKVNVKIGYPDKWKDYSKMTISSNDTLYDQLKKISEWAYNEEMKKVGKPVDKTEWHMYPHTINAYYSPTGNEIVFPAGILQFPFYDYYRSEMASNFGAIGSIIGHELTHAFDVSGAEYDGDGNVKNWWTAEDKLKFDAATKRLENQFSGYSVGDGVNVNGKFTLTENIADLGGLNIAYDALQLYLKDHPTSTKIYADTTNKLFFLSFARMWRQKSTPEYLKNLAKTDSHSPNIFRVNGTLINVDAFHKVFETKPGDKMYKAPQDRIKIW</sequence>
<dbReference type="InterPro" id="IPR042089">
    <property type="entry name" value="Peptidase_M13_dom_2"/>
</dbReference>
<comment type="similarity">
    <text evidence="2">Belongs to the peptidase M13 family.</text>
</comment>
<keyword evidence="7" id="KW-0482">Metalloprotease</keyword>